<name>E1ZBG8_CHLVA</name>
<dbReference type="InterPro" id="IPR046433">
    <property type="entry name" value="ActCoA_hydro"/>
</dbReference>
<dbReference type="Pfam" id="PF13336">
    <property type="entry name" value="AcetylCoA_hyd_C"/>
    <property type="match status" value="1"/>
</dbReference>
<proteinExistence type="inferred from homology"/>
<dbReference type="GeneID" id="17356084"/>
<evidence type="ECO:0000313" key="7">
    <source>
        <dbReference type="Proteomes" id="UP000008141"/>
    </source>
</evidence>
<dbReference type="STRING" id="554065.E1ZBG8"/>
<accession>E1ZBG8</accession>
<evidence type="ECO:0000256" key="3">
    <source>
        <dbReference type="SAM" id="MobiDB-lite"/>
    </source>
</evidence>
<dbReference type="SUPFAM" id="SSF100950">
    <property type="entry name" value="NagB/RpiA/CoA transferase-like"/>
    <property type="match status" value="2"/>
</dbReference>
<evidence type="ECO:0000256" key="2">
    <source>
        <dbReference type="ARBA" id="ARBA00022679"/>
    </source>
</evidence>
<dbReference type="InterPro" id="IPR026888">
    <property type="entry name" value="AcetylCoA_hyd_C"/>
</dbReference>
<keyword evidence="7" id="KW-1185">Reference proteome</keyword>
<feature type="region of interest" description="Disordered" evidence="3">
    <location>
        <begin position="23"/>
        <end position="45"/>
    </location>
</feature>
<dbReference type="InParanoid" id="E1ZBG8"/>
<feature type="domain" description="Acetyl-CoA hydrolase/transferase N-terminal" evidence="4">
    <location>
        <begin position="78"/>
        <end position="212"/>
    </location>
</feature>
<dbReference type="Gene3D" id="3.40.1080.20">
    <property type="entry name" value="Acetyl-CoA hydrolase/transferase C-terminal domain"/>
    <property type="match status" value="1"/>
</dbReference>
<dbReference type="GO" id="GO:0006083">
    <property type="term" value="P:acetate metabolic process"/>
    <property type="evidence" value="ECO:0007669"/>
    <property type="project" value="InterPro"/>
</dbReference>
<dbReference type="InterPro" id="IPR037171">
    <property type="entry name" value="NagB/RpiA_transferase-like"/>
</dbReference>
<feature type="domain" description="Acetyl-CoA hydrolase/transferase C-terminal" evidence="5">
    <location>
        <begin position="306"/>
        <end position="459"/>
    </location>
</feature>
<reference evidence="6 7" key="1">
    <citation type="journal article" date="2010" name="Plant Cell">
        <title>The Chlorella variabilis NC64A genome reveals adaptation to photosymbiosis, coevolution with viruses, and cryptic sex.</title>
        <authorList>
            <person name="Blanc G."/>
            <person name="Duncan G."/>
            <person name="Agarkova I."/>
            <person name="Borodovsky M."/>
            <person name="Gurnon J."/>
            <person name="Kuo A."/>
            <person name="Lindquist E."/>
            <person name="Lucas S."/>
            <person name="Pangilinan J."/>
            <person name="Polle J."/>
            <person name="Salamov A."/>
            <person name="Terry A."/>
            <person name="Yamada T."/>
            <person name="Dunigan D.D."/>
            <person name="Grigoriev I.V."/>
            <person name="Claverie J.M."/>
            <person name="Van Etten J.L."/>
        </authorList>
    </citation>
    <scope>NUCLEOTIDE SEQUENCE [LARGE SCALE GENOMIC DNA]</scope>
    <source>
        <strain evidence="6 7">NC64A</strain>
    </source>
</reference>
<evidence type="ECO:0000313" key="6">
    <source>
        <dbReference type="EMBL" id="EFN56644.1"/>
    </source>
</evidence>
<dbReference type="RefSeq" id="XP_005848746.1">
    <property type="nucleotide sequence ID" value="XM_005848684.1"/>
</dbReference>
<dbReference type="Proteomes" id="UP000008141">
    <property type="component" value="Unassembled WGS sequence"/>
</dbReference>
<gene>
    <name evidence="6" type="ORF">CHLNCDRAFT_21853</name>
</gene>
<dbReference type="KEGG" id="cvr:CHLNCDRAFT_21853"/>
<dbReference type="Gene3D" id="3.30.750.70">
    <property type="entry name" value="4-hydroxybutyrate coenzyme like domains"/>
    <property type="match status" value="1"/>
</dbReference>
<dbReference type="Gene3D" id="3.40.1080.10">
    <property type="entry name" value="Glutaconate Coenzyme A-transferase"/>
    <property type="match status" value="1"/>
</dbReference>
<organism evidence="7">
    <name type="scientific">Chlorella variabilis</name>
    <name type="common">Green alga</name>
    <dbReference type="NCBI Taxonomy" id="554065"/>
    <lineage>
        <taxon>Eukaryota</taxon>
        <taxon>Viridiplantae</taxon>
        <taxon>Chlorophyta</taxon>
        <taxon>core chlorophytes</taxon>
        <taxon>Trebouxiophyceae</taxon>
        <taxon>Chlorellales</taxon>
        <taxon>Chlorellaceae</taxon>
        <taxon>Chlorella clade</taxon>
        <taxon>Chlorella</taxon>
    </lineage>
</organism>
<dbReference type="EMBL" id="GL433841">
    <property type="protein sequence ID" value="EFN56644.1"/>
    <property type="molecule type" value="Genomic_DNA"/>
</dbReference>
<dbReference type="AlphaFoldDB" id="E1ZBG8"/>
<evidence type="ECO:0000259" key="5">
    <source>
        <dbReference type="Pfam" id="PF13336"/>
    </source>
</evidence>
<dbReference type="InterPro" id="IPR003702">
    <property type="entry name" value="ActCoA_hydro_N"/>
</dbReference>
<dbReference type="Pfam" id="PF02550">
    <property type="entry name" value="AcetylCoA_hydro"/>
    <property type="match status" value="1"/>
</dbReference>
<dbReference type="PANTHER" id="PTHR21432:SF20">
    <property type="entry name" value="ACETYL-COA HYDROLASE"/>
    <property type="match status" value="1"/>
</dbReference>
<evidence type="ECO:0000259" key="4">
    <source>
        <dbReference type="Pfam" id="PF02550"/>
    </source>
</evidence>
<dbReference type="OrthoDB" id="10250396at2759"/>
<comment type="similarity">
    <text evidence="1">Belongs to the acetyl-CoA hydrolase/transferase family.</text>
</comment>
<keyword evidence="2" id="KW-0808">Transferase</keyword>
<evidence type="ECO:0000256" key="1">
    <source>
        <dbReference type="ARBA" id="ARBA00009632"/>
    </source>
</evidence>
<protein>
    <submittedName>
        <fullName evidence="6">Uncharacterized protein</fullName>
    </submittedName>
</protein>
<dbReference type="PANTHER" id="PTHR21432">
    <property type="entry name" value="ACETYL-COA HYDROLASE-RELATED"/>
    <property type="match status" value="1"/>
</dbReference>
<sequence length="465" mass="48432">MAHRLSLAGWRWPATQLRCGSVPSPLPSLSPPRRHSPSAPQAIAPGPHRILLGSGAATPPLLVEALMGRGAELAGSEVVHLLTLGPAPYAEEPACAHFRHTAYFIGPNTRPAVAAGRADWLPMHLSELPALVASPEQGVDVALIQVGAAWSCWLACRPDAHGFVSLGASVDVGHAGWQAATSVLAEVNGSMPRTHGDTFVPVEAIDCFVHNDSPLPELAPPAGPPDEVSLAIGRHVAALVPDGATLQMGIGKIPNAVAHALRDHKDLGLHTEVLTDGVVELVQRGVVTGAAKSFLRHKAVAALALGSTELYAWMDDNPSLSMHPSSFTNDPAVIARNDRMAAINAALSVDLTGQVASDTLGGSFYSGIGGQVDFLRGAARSRGGLPIIALPSTAAGGATSRILPELGAGAGVTTCRGDVHWVVTEYGAAQLWGRSVRQRAAALIGIAHPAFREGLREHARARRWL</sequence>
<dbReference type="GO" id="GO:0008775">
    <property type="term" value="F:acetate CoA-transferase activity"/>
    <property type="evidence" value="ECO:0007669"/>
    <property type="project" value="InterPro"/>
</dbReference>
<dbReference type="InterPro" id="IPR038460">
    <property type="entry name" value="AcetylCoA_hyd_C_sf"/>
</dbReference>
<dbReference type="eggNOG" id="KOG2828">
    <property type="taxonomic scope" value="Eukaryota"/>
</dbReference>